<dbReference type="Proteomes" id="UP000654913">
    <property type="component" value="Chromosome 2"/>
</dbReference>
<keyword evidence="1" id="KW-0479">Metal-binding</keyword>
<dbReference type="InterPro" id="IPR007219">
    <property type="entry name" value="XnlR_reg_dom"/>
</dbReference>
<keyword evidence="2" id="KW-0805">Transcription regulation</keyword>
<dbReference type="OrthoDB" id="2123952at2759"/>
<feature type="region of interest" description="Disordered" evidence="6">
    <location>
        <begin position="631"/>
        <end position="663"/>
    </location>
</feature>
<dbReference type="GO" id="GO:0006351">
    <property type="term" value="P:DNA-templated transcription"/>
    <property type="evidence" value="ECO:0007669"/>
    <property type="project" value="InterPro"/>
</dbReference>
<keyword evidence="4" id="KW-0804">Transcription</keyword>
<evidence type="ECO:0000256" key="3">
    <source>
        <dbReference type="ARBA" id="ARBA00023125"/>
    </source>
</evidence>
<dbReference type="Pfam" id="PF04082">
    <property type="entry name" value="Fungal_trans"/>
    <property type="match status" value="1"/>
</dbReference>
<dbReference type="PANTHER" id="PTHR46910">
    <property type="entry name" value="TRANSCRIPTION FACTOR PDR1"/>
    <property type="match status" value="1"/>
</dbReference>
<proteinExistence type="predicted"/>
<dbReference type="Gene3D" id="4.10.240.10">
    <property type="entry name" value="Zn(2)-C6 fungal-type DNA-binding domain"/>
    <property type="match status" value="1"/>
</dbReference>
<dbReference type="AlphaFoldDB" id="A0A7R8ALD5"/>
<dbReference type="CDD" id="cd12148">
    <property type="entry name" value="fungal_TF_MHR"/>
    <property type="match status" value="1"/>
</dbReference>
<feature type="region of interest" description="Disordered" evidence="6">
    <location>
        <begin position="1"/>
        <end position="28"/>
    </location>
</feature>
<dbReference type="KEGG" id="apuu:APUU_21967S"/>
<dbReference type="PROSITE" id="PS50048">
    <property type="entry name" value="ZN2_CY6_FUNGAL_2"/>
    <property type="match status" value="1"/>
</dbReference>
<dbReference type="InterPro" id="IPR036864">
    <property type="entry name" value="Zn2-C6_fun-type_DNA-bd_sf"/>
</dbReference>
<dbReference type="GO" id="GO:0003677">
    <property type="term" value="F:DNA binding"/>
    <property type="evidence" value="ECO:0007669"/>
    <property type="project" value="UniProtKB-KW"/>
</dbReference>
<dbReference type="InterPro" id="IPR001138">
    <property type="entry name" value="Zn2Cys6_DnaBD"/>
</dbReference>
<dbReference type="SUPFAM" id="SSF57701">
    <property type="entry name" value="Zn2/Cys6 DNA-binding domain"/>
    <property type="match status" value="1"/>
</dbReference>
<keyword evidence="5" id="KW-0539">Nucleus</keyword>
<dbReference type="GeneID" id="64971540"/>
<evidence type="ECO:0000313" key="8">
    <source>
        <dbReference type="EMBL" id="BCS21535.1"/>
    </source>
</evidence>
<dbReference type="PANTHER" id="PTHR46910:SF25">
    <property type="entry name" value="ABC-TRANSPORTER-REGULATING TRANSCRIPTION FACTOR"/>
    <property type="match status" value="1"/>
</dbReference>
<evidence type="ECO:0000256" key="6">
    <source>
        <dbReference type="SAM" id="MobiDB-lite"/>
    </source>
</evidence>
<dbReference type="SMART" id="SM00066">
    <property type="entry name" value="GAL4"/>
    <property type="match status" value="1"/>
</dbReference>
<accession>A0A7R8ALD5</accession>
<dbReference type="PROSITE" id="PS00463">
    <property type="entry name" value="ZN2_CY6_FUNGAL_1"/>
    <property type="match status" value="1"/>
</dbReference>
<evidence type="ECO:0000256" key="4">
    <source>
        <dbReference type="ARBA" id="ARBA00023163"/>
    </source>
</evidence>
<reference evidence="8" key="1">
    <citation type="submission" date="2021-01" db="EMBL/GenBank/DDBJ databases">
        <authorList>
            <consortium name="Aspergillus puulaauensis MK2 genome sequencing consortium"/>
            <person name="Kazuki M."/>
            <person name="Futagami T."/>
        </authorList>
    </citation>
    <scope>NUCLEOTIDE SEQUENCE</scope>
    <source>
        <strain evidence="8">MK2</strain>
    </source>
</reference>
<gene>
    <name evidence="8" type="ORF">APUU_21967S</name>
</gene>
<dbReference type="CDD" id="cd00067">
    <property type="entry name" value="GAL4"/>
    <property type="match status" value="1"/>
</dbReference>
<evidence type="ECO:0000256" key="1">
    <source>
        <dbReference type="ARBA" id="ARBA00022723"/>
    </source>
</evidence>
<dbReference type="Pfam" id="PF00172">
    <property type="entry name" value="Zn_clus"/>
    <property type="match status" value="1"/>
</dbReference>
<dbReference type="RefSeq" id="XP_041553729.1">
    <property type="nucleotide sequence ID" value="XM_041700778.1"/>
</dbReference>
<dbReference type="InterPro" id="IPR050987">
    <property type="entry name" value="AtrR-like"/>
</dbReference>
<dbReference type="GO" id="GO:0008270">
    <property type="term" value="F:zinc ion binding"/>
    <property type="evidence" value="ECO:0007669"/>
    <property type="project" value="InterPro"/>
</dbReference>
<organism evidence="8 9">
    <name type="scientific">Aspergillus puulaauensis</name>
    <dbReference type="NCBI Taxonomy" id="1220207"/>
    <lineage>
        <taxon>Eukaryota</taxon>
        <taxon>Fungi</taxon>
        <taxon>Dikarya</taxon>
        <taxon>Ascomycota</taxon>
        <taxon>Pezizomycotina</taxon>
        <taxon>Eurotiomycetes</taxon>
        <taxon>Eurotiomycetidae</taxon>
        <taxon>Eurotiales</taxon>
        <taxon>Aspergillaceae</taxon>
        <taxon>Aspergillus</taxon>
    </lineage>
</organism>
<evidence type="ECO:0000256" key="2">
    <source>
        <dbReference type="ARBA" id="ARBA00023015"/>
    </source>
</evidence>
<protein>
    <recommendedName>
        <fullName evidence="7">Zn(2)-C6 fungal-type domain-containing protein</fullName>
    </recommendedName>
</protein>
<dbReference type="GO" id="GO:0000981">
    <property type="term" value="F:DNA-binding transcription factor activity, RNA polymerase II-specific"/>
    <property type="evidence" value="ECO:0007669"/>
    <property type="project" value="InterPro"/>
</dbReference>
<sequence length="773" mass="86578">MDHYPDASSRSSRSGSSSSPAEAPPHSAFNSHIRTSCDSCKRLKIKCEKQGDNCAHCLNRGVTCVTTLVERKKRQPTRSTSLLDIESRIKRMESVISASGLDTQSNSVAASSPVASESPLASPTKLIDRLSTLVISGEGKTRFFGGASGLTLFSPQGLDWIAEKTGSDELSRFIHTLATDVHTPPEKTATELYRPLFASEREPYPPKHIADRYVDYFFASYNNLSPLYDKAAFERSYELQYSGHPPKGLAWYASLNIVLCLGCLLLQVRDKSNTSENPESKVWRKYLRNASGCLLDLIFEEGSLEAVQALVGMAVVHQVHLEPQAVHILVAAAGRLSYGIGLHRDLKDRGISEAEVIQRRNVFWVVYTMDKTVALRLGHPSVMNDDDIGIHLPLQEHPCEVQPDGATTKVDMFRYRVQLARLESRVYSKLYSARGQTRSPLERLRLVGELDKTLIEWKQKLPVEIQPEQPIHCPADLVLPTILMHFAYFNCLTIIHRVSIHHGSWTSTHYSRHENTLQDDRHLNPRVYASEAICLTAARQSIQLLKSVDFETRAVDKSSLWMLLYYPLSNLLTLFANTLQNPQDPEARSDLKLMDIVISLLSEPAFHVNVPTANAARLFVELGNITRKLVKKTNSNATKPAKRARDEYDHKQDKSQPSAQGPHVPETLAELENSGHQSGSMPHIARVTNNGDNLTASSLDSHFFGDIVQQHISNTLHPFYPSDTIEDDLFTMSNTPMFSDNAMPYLDATSFTPLMSEYFEWDLANLWSSDQGH</sequence>
<keyword evidence="3" id="KW-0238">DNA-binding</keyword>
<dbReference type="EMBL" id="AP024444">
    <property type="protein sequence ID" value="BCS21535.1"/>
    <property type="molecule type" value="Genomic_DNA"/>
</dbReference>
<dbReference type="SMART" id="SM00906">
    <property type="entry name" value="Fungal_trans"/>
    <property type="match status" value="1"/>
</dbReference>
<evidence type="ECO:0000256" key="5">
    <source>
        <dbReference type="ARBA" id="ARBA00023242"/>
    </source>
</evidence>
<evidence type="ECO:0000259" key="7">
    <source>
        <dbReference type="PROSITE" id="PS50048"/>
    </source>
</evidence>
<keyword evidence="9" id="KW-1185">Reference proteome</keyword>
<feature type="compositionally biased region" description="Basic and acidic residues" evidence="6">
    <location>
        <begin position="643"/>
        <end position="654"/>
    </location>
</feature>
<evidence type="ECO:0000313" key="9">
    <source>
        <dbReference type="Proteomes" id="UP000654913"/>
    </source>
</evidence>
<feature type="domain" description="Zn(2)-C6 fungal-type" evidence="7">
    <location>
        <begin position="36"/>
        <end position="66"/>
    </location>
</feature>
<name>A0A7R8ALD5_9EURO</name>
<reference evidence="8" key="2">
    <citation type="submission" date="2021-02" db="EMBL/GenBank/DDBJ databases">
        <title>Aspergillus puulaauensis MK2 genome sequence.</title>
        <authorList>
            <person name="Futagami T."/>
            <person name="Mori K."/>
            <person name="Kadooka C."/>
            <person name="Tanaka T."/>
        </authorList>
    </citation>
    <scope>NUCLEOTIDE SEQUENCE</scope>
    <source>
        <strain evidence="8">MK2</strain>
    </source>
</reference>